<protein>
    <submittedName>
        <fullName evidence="2">GIY-YIG endonuclease</fullName>
    </submittedName>
</protein>
<dbReference type="PROSITE" id="PS50164">
    <property type="entry name" value="GIY_YIG"/>
    <property type="match status" value="1"/>
</dbReference>
<dbReference type="SUPFAM" id="SSF82771">
    <property type="entry name" value="GIY-YIG endonuclease"/>
    <property type="match status" value="1"/>
</dbReference>
<dbReference type="EMBL" id="MW794303">
    <property type="protein sequence ID" value="QYB19962.1"/>
    <property type="molecule type" value="Genomic_DNA"/>
</dbReference>
<evidence type="ECO:0000313" key="2">
    <source>
        <dbReference type="EMBL" id="QOE17455.1"/>
    </source>
</evidence>
<gene>
    <name evidence="3" type="primary">HE</name>
</gene>
<reference evidence="2" key="1">
    <citation type="journal article" date="2020" name="Sci. Rep.">
        <title>First characterization of the complete mitochondrial genome of fungal plant-pathogen Monilinia laxa which represents the mobile intron rich structure.</title>
        <authorList>
            <person name="Yildiz G."/>
            <person name="Ozkilinc H."/>
        </authorList>
    </citation>
    <scope>NUCLEOTIDE SEQUENCE</scope>
</reference>
<sequence length="149" mass="17252">MFKVRNMAGLPNNLYSNIRYYSNIKLYDDYKNITSDILNKLVVNQDVSITQHILDKLITIPSVKFYLPITDQTIPGLVGLIGTPKTRGLKAGVYIFTHKATGRKYVGSSNSLSIRLDQYFNFKHFNQHGCFWFPPPPPFFYFYIILFTL</sequence>
<dbReference type="Pfam" id="PF01541">
    <property type="entry name" value="GIY-YIG"/>
    <property type="match status" value="1"/>
</dbReference>
<evidence type="ECO:0000313" key="3">
    <source>
        <dbReference type="EMBL" id="QYB19962.1"/>
    </source>
</evidence>
<reference evidence="3" key="2">
    <citation type="journal article" date="2021" name="Front. Microbiol.">
        <title>Pan-Mitogenomics Approach Discovers Diversity and Dynamism in the Prominent Brown Rot Fungal Pathogens.</title>
        <authorList>
            <person name="Yildiz G."/>
            <person name="Ozkilinc H."/>
        </authorList>
    </citation>
    <scope>NUCLEOTIDE SEQUENCE</scope>
</reference>
<keyword evidence="2" id="KW-0496">Mitochondrion</keyword>
<keyword evidence="2" id="KW-0255">Endonuclease</keyword>
<geneLocation type="mitochondrion" evidence="2"/>
<keyword evidence="2" id="KW-0540">Nuclease</keyword>
<dbReference type="EMBL" id="MW794308">
    <property type="protein sequence ID" value="QYB20375.1"/>
    <property type="molecule type" value="Genomic_DNA"/>
</dbReference>
<organism evidence="2">
    <name type="scientific">Monilinia laxa</name>
    <name type="common">Brown rot fungus</name>
    <name type="synonym">Sclerotinia laxa</name>
    <dbReference type="NCBI Taxonomy" id="61186"/>
    <lineage>
        <taxon>Eukaryota</taxon>
        <taxon>Fungi</taxon>
        <taxon>Dikarya</taxon>
        <taxon>Ascomycota</taxon>
        <taxon>Pezizomycotina</taxon>
        <taxon>Leotiomycetes</taxon>
        <taxon>Helotiales</taxon>
        <taxon>Sclerotiniaceae</taxon>
        <taxon>Monilinia</taxon>
    </lineage>
</organism>
<dbReference type="Gene3D" id="3.40.1440.10">
    <property type="entry name" value="GIY-YIG endonuclease"/>
    <property type="match status" value="1"/>
</dbReference>
<name>A0A7L8EYF4_MONLA</name>
<proteinExistence type="predicted"/>
<feature type="domain" description="GIY-YIG" evidence="1">
    <location>
        <begin position="89"/>
        <end position="149"/>
    </location>
</feature>
<dbReference type="AlphaFoldDB" id="A0A7L8EYF4"/>
<dbReference type="InterPro" id="IPR035901">
    <property type="entry name" value="GIY-YIG_endonuc_sf"/>
</dbReference>
<dbReference type="InterPro" id="IPR000305">
    <property type="entry name" value="GIY-YIG_endonuc"/>
</dbReference>
<dbReference type="RefSeq" id="YP_009945091.1">
    <property type="nucleotide sequence ID" value="NC_051483.1"/>
</dbReference>
<accession>A0A7L8EYF4</accession>
<evidence type="ECO:0000259" key="1">
    <source>
        <dbReference type="PROSITE" id="PS50164"/>
    </source>
</evidence>
<dbReference type="GO" id="GO:0004519">
    <property type="term" value="F:endonuclease activity"/>
    <property type="evidence" value="ECO:0007669"/>
    <property type="project" value="UniProtKB-KW"/>
</dbReference>
<dbReference type="EMBL" id="MN881998">
    <property type="protein sequence ID" value="QOE17455.1"/>
    <property type="molecule type" value="Genomic_DNA"/>
</dbReference>
<dbReference type="GeneID" id="60235912"/>
<keyword evidence="2" id="KW-0378">Hydrolase</keyword>